<evidence type="ECO:0000313" key="1">
    <source>
        <dbReference type="EMBL" id="CAB4122268.1"/>
    </source>
</evidence>
<gene>
    <name evidence="1" type="ORF">UFOVP36_2</name>
</gene>
<accession>A0A6J5KJG8</accession>
<protein>
    <submittedName>
        <fullName evidence="1">Uncharacterized protein</fullName>
    </submittedName>
</protein>
<proteinExistence type="predicted"/>
<dbReference type="EMBL" id="LR796164">
    <property type="protein sequence ID" value="CAB4122268.1"/>
    <property type="molecule type" value="Genomic_DNA"/>
</dbReference>
<organism evidence="1">
    <name type="scientific">uncultured Caudovirales phage</name>
    <dbReference type="NCBI Taxonomy" id="2100421"/>
    <lineage>
        <taxon>Viruses</taxon>
        <taxon>Duplodnaviria</taxon>
        <taxon>Heunggongvirae</taxon>
        <taxon>Uroviricota</taxon>
        <taxon>Caudoviricetes</taxon>
        <taxon>Peduoviridae</taxon>
        <taxon>Maltschvirus</taxon>
        <taxon>Maltschvirus maltsch</taxon>
    </lineage>
</organism>
<name>A0A6J5KJG8_9CAUD</name>
<reference evidence="1" key="1">
    <citation type="submission" date="2020-04" db="EMBL/GenBank/DDBJ databases">
        <authorList>
            <person name="Chiriac C."/>
            <person name="Salcher M."/>
            <person name="Ghai R."/>
            <person name="Kavagutti S V."/>
        </authorList>
    </citation>
    <scope>NUCLEOTIDE SEQUENCE</scope>
</reference>
<sequence>MNLIRHTLSGNVAVVESLDGYALDEWEVLSENEADPNASHLQWTDGGYKDIVIYQEQRAVEYPPMADFADALYWKDKGVNGPWDAYVAACDAVKAKYPKQGS</sequence>